<dbReference type="GO" id="GO:0019346">
    <property type="term" value="P:transsulfuration"/>
    <property type="evidence" value="ECO:0007669"/>
    <property type="project" value="InterPro"/>
</dbReference>
<gene>
    <name evidence="5" type="ORF">ASPBRDRAFT_37035</name>
</gene>
<keyword evidence="3" id="KW-0456">Lyase</keyword>
<dbReference type="SUPFAM" id="SSF53383">
    <property type="entry name" value="PLP-dependent transferases"/>
    <property type="match status" value="1"/>
</dbReference>
<dbReference type="VEuPathDB" id="FungiDB:ASPBRDRAFT_37035"/>
<dbReference type="GO" id="GO:0030170">
    <property type="term" value="F:pyridoxal phosphate binding"/>
    <property type="evidence" value="ECO:0007669"/>
    <property type="project" value="InterPro"/>
</dbReference>
<dbReference type="GO" id="GO:0004794">
    <property type="term" value="F:threonine deaminase activity"/>
    <property type="evidence" value="ECO:0007669"/>
    <property type="project" value="TreeGrafter"/>
</dbReference>
<evidence type="ECO:0000256" key="1">
    <source>
        <dbReference type="ARBA" id="ARBA00001933"/>
    </source>
</evidence>
<dbReference type="EMBL" id="KV878679">
    <property type="protein sequence ID" value="OJJ77789.1"/>
    <property type="molecule type" value="Genomic_DNA"/>
</dbReference>
<dbReference type="Pfam" id="PF00291">
    <property type="entry name" value="PALP"/>
    <property type="match status" value="1"/>
</dbReference>
<accession>A0A1L9V1V5</accession>
<dbReference type="SUPFAM" id="SSF53686">
    <property type="entry name" value="Tryptophan synthase beta subunit-like PLP-dependent enzymes"/>
    <property type="match status" value="1"/>
</dbReference>
<dbReference type="STRING" id="767769.A0A1L9V1V5"/>
<evidence type="ECO:0000259" key="4">
    <source>
        <dbReference type="Pfam" id="PF00291"/>
    </source>
</evidence>
<evidence type="ECO:0000313" key="5">
    <source>
        <dbReference type="EMBL" id="OJJ77789.1"/>
    </source>
</evidence>
<proteinExistence type="predicted"/>
<dbReference type="InterPro" id="IPR015421">
    <property type="entry name" value="PyrdxlP-dep_Trfase_major"/>
</dbReference>
<dbReference type="Gene3D" id="3.40.640.10">
    <property type="entry name" value="Type I PLP-dependent aspartate aminotransferase-like (Major domain)"/>
    <property type="match status" value="1"/>
</dbReference>
<dbReference type="InterPro" id="IPR015424">
    <property type="entry name" value="PyrdxlP-dep_Trfase"/>
</dbReference>
<dbReference type="GO" id="GO:0009097">
    <property type="term" value="P:isoleucine biosynthetic process"/>
    <property type="evidence" value="ECO:0007669"/>
    <property type="project" value="TreeGrafter"/>
</dbReference>
<name>A0A1L9V1V5_ASPBC</name>
<evidence type="ECO:0000256" key="3">
    <source>
        <dbReference type="ARBA" id="ARBA00023239"/>
    </source>
</evidence>
<dbReference type="OrthoDB" id="4418812at2759"/>
<evidence type="ECO:0000313" key="6">
    <source>
        <dbReference type="Proteomes" id="UP000184499"/>
    </source>
</evidence>
<dbReference type="InterPro" id="IPR036052">
    <property type="entry name" value="TrpB-like_PALP_sf"/>
</dbReference>
<dbReference type="Proteomes" id="UP000184499">
    <property type="component" value="Unassembled WGS sequence"/>
</dbReference>
<keyword evidence="2" id="KW-0663">Pyridoxal phosphate</keyword>
<evidence type="ECO:0000256" key="2">
    <source>
        <dbReference type="ARBA" id="ARBA00022898"/>
    </source>
</evidence>
<dbReference type="GO" id="GO:0006565">
    <property type="term" value="P:L-serine catabolic process"/>
    <property type="evidence" value="ECO:0007669"/>
    <property type="project" value="TreeGrafter"/>
</dbReference>
<organism evidence="5 6">
    <name type="scientific">Aspergillus brasiliensis (strain CBS 101740 / IMI 381727 / IBT 21946)</name>
    <dbReference type="NCBI Taxonomy" id="767769"/>
    <lineage>
        <taxon>Eukaryota</taxon>
        <taxon>Fungi</taxon>
        <taxon>Dikarya</taxon>
        <taxon>Ascomycota</taxon>
        <taxon>Pezizomycotina</taxon>
        <taxon>Eurotiomycetes</taxon>
        <taxon>Eurotiomycetidae</taxon>
        <taxon>Eurotiales</taxon>
        <taxon>Aspergillaceae</taxon>
        <taxon>Aspergillus</taxon>
        <taxon>Aspergillus subgen. Circumdati</taxon>
    </lineage>
</organism>
<dbReference type="InterPro" id="IPR050147">
    <property type="entry name" value="Ser/Thr_Dehydratase"/>
</dbReference>
<dbReference type="Pfam" id="PF01053">
    <property type="entry name" value="Cys_Met_Meta_PP"/>
    <property type="match status" value="1"/>
</dbReference>
<dbReference type="Gene3D" id="3.40.50.1100">
    <property type="match status" value="2"/>
</dbReference>
<protein>
    <recommendedName>
        <fullName evidence="4">Tryptophan synthase beta chain-like PALP domain-containing protein</fullName>
    </recommendedName>
</protein>
<dbReference type="PANTHER" id="PTHR48078:SF19">
    <property type="entry name" value="ACT DOMAIN-CONTAINING PROTEIN"/>
    <property type="match status" value="1"/>
</dbReference>
<dbReference type="GO" id="GO:0003941">
    <property type="term" value="F:L-serine ammonia-lyase activity"/>
    <property type="evidence" value="ECO:0007669"/>
    <property type="project" value="TreeGrafter"/>
</dbReference>
<sequence>MSIPQGPSASSSWINESEIRPGELGELIRDAYHRLHGRVVHTPTIPLHWMAKPSQEVWAKLECHQHTGSFKFRGALNAVELSSAQTVITASAGNHALAICRAAKTLGKESTIIAPLNISEIKSKRIMNDATHLVFYGNDLAEATKEAIRIEKEGQGNVSYDAAKARQSEYISPFDNISVAAGAGTLMFEAFQDAGNFDYVIVPLGGGGLAAAVASWCSVHSPSTKVICVHPQVFGRALGGERGRLSQSLQKPTEPTLCDGLAVQLVRDTPFANILDTLIDEVAEVPEKSVQEAISQALRFQSLLLEGSSAATIALLNDGPDSIKHLKGKVLLLLTGGNISSSNVARSIVSHVIDPGMRQKLGLRGIINPSAIGGTLDKLAVANHYQVQLSSPTGPMHTWTNDAMSGRTYQEPRDLVAALMVSFGTSMEDLLRTVHQRRQLSSYLGLETDQWSEAILSGLIEQLQNLATEFTGTLSEDSTPFWILEERYRVLLQLYSAASSLMRRAAASNDQSTREWFHKTVLQDQSLCNYDRYGDNDLRAAELMVLRALRPALSAPVSLLLTSSGMAAFQVVLQYLLQRLKSGDTIVMPPYIYFEANEQLSSYQHLFHICSASSFDAVDIIREAEKRNARAVFVDPVANIVGLPVTDIRAFLRQVSIRPGWEKRIVIVDGTMISGGLRVFDWAQGPHAPTLLSHESASKYCQLGLDLQMAGLVICSSDLDGRLRKIRRDTGTVMMGRSLSLLPNLTFELYRSRLLMLTSNAELLFEGLSQHISHIARVSFPAEWRRYGWEHGGGLVTVEFLDSGLNNKEGLDSCIELVLRASAREGFPITKGVSFGFSTSRISASSSMAENSDPFLRISVGIDEQELHTLTKVLTTSVLEYAFAYSLEE</sequence>
<dbReference type="OMA" id="VWAKLEC"/>
<feature type="domain" description="Tryptophan synthase beta chain-like PALP" evidence="4">
    <location>
        <begin position="41"/>
        <end position="336"/>
    </location>
</feature>
<dbReference type="PANTHER" id="PTHR48078">
    <property type="entry name" value="THREONINE DEHYDRATASE, MITOCHONDRIAL-RELATED"/>
    <property type="match status" value="1"/>
</dbReference>
<comment type="cofactor">
    <cofactor evidence="1">
        <name>pyridoxal 5'-phosphate</name>
        <dbReference type="ChEBI" id="CHEBI:597326"/>
    </cofactor>
</comment>
<dbReference type="AlphaFoldDB" id="A0A1L9V1V5"/>
<dbReference type="RefSeq" id="XP_067485036.1">
    <property type="nucleotide sequence ID" value="XM_067623635.1"/>
</dbReference>
<keyword evidence="6" id="KW-1185">Reference proteome</keyword>
<dbReference type="InterPro" id="IPR000277">
    <property type="entry name" value="Cys/Met-Metab_PyrdxlP-dep_enz"/>
</dbReference>
<dbReference type="GeneID" id="93576123"/>
<dbReference type="InterPro" id="IPR001926">
    <property type="entry name" value="TrpB-like_PALP"/>
</dbReference>
<dbReference type="PROSITE" id="PS00165">
    <property type="entry name" value="DEHYDRATASE_SER_THR"/>
    <property type="match status" value="1"/>
</dbReference>
<dbReference type="InterPro" id="IPR000634">
    <property type="entry name" value="Ser/Thr_deHydtase_PyrdxlP-BS"/>
</dbReference>
<dbReference type="GO" id="GO:0006567">
    <property type="term" value="P:L-threonine catabolic process"/>
    <property type="evidence" value="ECO:0007669"/>
    <property type="project" value="TreeGrafter"/>
</dbReference>
<reference evidence="6" key="1">
    <citation type="journal article" date="2017" name="Genome Biol.">
        <title>Comparative genomics reveals high biological diversity and specific adaptations in the industrially and medically important fungal genus Aspergillus.</title>
        <authorList>
            <person name="de Vries R.P."/>
            <person name="Riley R."/>
            <person name="Wiebenga A."/>
            <person name="Aguilar-Osorio G."/>
            <person name="Amillis S."/>
            <person name="Uchima C.A."/>
            <person name="Anderluh G."/>
            <person name="Asadollahi M."/>
            <person name="Askin M."/>
            <person name="Barry K."/>
            <person name="Battaglia E."/>
            <person name="Bayram O."/>
            <person name="Benocci T."/>
            <person name="Braus-Stromeyer S.A."/>
            <person name="Caldana C."/>
            <person name="Canovas D."/>
            <person name="Cerqueira G.C."/>
            <person name="Chen F."/>
            <person name="Chen W."/>
            <person name="Choi C."/>
            <person name="Clum A."/>
            <person name="Dos Santos R.A."/>
            <person name="Damasio A.R."/>
            <person name="Diallinas G."/>
            <person name="Emri T."/>
            <person name="Fekete E."/>
            <person name="Flipphi M."/>
            <person name="Freyberg S."/>
            <person name="Gallo A."/>
            <person name="Gournas C."/>
            <person name="Habgood R."/>
            <person name="Hainaut M."/>
            <person name="Harispe M.L."/>
            <person name="Henrissat B."/>
            <person name="Hilden K.S."/>
            <person name="Hope R."/>
            <person name="Hossain A."/>
            <person name="Karabika E."/>
            <person name="Karaffa L."/>
            <person name="Karanyi Z."/>
            <person name="Krasevec N."/>
            <person name="Kuo A."/>
            <person name="Kusch H."/>
            <person name="LaButti K."/>
            <person name="Lagendijk E.L."/>
            <person name="Lapidus A."/>
            <person name="Levasseur A."/>
            <person name="Lindquist E."/>
            <person name="Lipzen A."/>
            <person name="Logrieco A.F."/>
            <person name="MacCabe A."/>
            <person name="Maekelae M.R."/>
            <person name="Malavazi I."/>
            <person name="Melin P."/>
            <person name="Meyer V."/>
            <person name="Mielnichuk N."/>
            <person name="Miskei M."/>
            <person name="Molnar A.P."/>
            <person name="Mule G."/>
            <person name="Ngan C.Y."/>
            <person name="Orejas M."/>
            <person name="Orosz E."/>
            <person name="Ouedraogo J.P."/>
            <person name="Overkamp K.M."/>
            <person name="Park H.-S."/>
            <person name="Perrone G."/>
            <person name="Piumi F."/>
            <person name="Punt P.J."/>
            <person name="Ram A.F."/>
            <person name="Ramon A."/>
            <person name="Rauscher S."/>
            <person name="Record E."/>
            <person name="Riano-Pachon D.M."/>
            <person name="Robert V."/>
            <person name="Roehrig J."/>
            <person name="Ruller R."/>
            <person name="Salamov A."/>
            <person name="Salih N.S."/>
            <person name="Samson R.A."/>
            <person name="Sandor E."/>
            <person name="Sanguinetti M."/>
            <person name="Schuetze T."/>
            <person name="Sepcic K."/>
            <person name="Shelest E."/>
            <person name="Sherlock G."/>
            <person name="Sophianopoulou V."/>
            <person name="Squina F.M."/>
            <person name="Sun H."/>
            <person name="Susca A."/>
            <person name="Todd R.B."/>
            <person name="Tsang A."/>
            <person name="Unkles S.E."/>
            <person name="van de Wiele N."/>
            <person name="van Rossen-Uffink D."/>
            <person name="Oliveira J.V."/>
            <person name="Vesth T.C."/>
            <person name="Visser J."/>
            <person name="Yu J.-H."/>
            <person name="Zhou M."/>
            <person name="Andersen M.R."/>
            <person name="Archer D.B."/>
            <person name="Baker S.E."/>
            <person name="Benoit I."/>
            <person name="Brakhage A.A."/>
            <person name="Braus G.H."/>
            <person name="Fischer R."/>
            <person name="Frisvad J.C."/>
            <person name="Goldman G.H."/>
            <person name="Houbraken J."/>
            <person name="Oakley B."/>
            <person name="Pocsi I."/>
            <person name="Scazzocchio C."/>
            <person name="Seiboth B."/>
            <person name="vanKuyk P.A."/>
            <person name="Wortman J."/>
            <person name="Dyer P.S."/>
            <person name="Grigoriev I.V."/>
        </authorList>
    </citation>
    <scope>NUCLEOTIDE SEQUENCE [LARGE SCALE GENOMIC DNA]</scope>
    <source>
        <strain evidence="6">CBS 101740 / IMI 381727 / IBT 21946</strain>
    </source>
</reference>